<organism evidence="2 3">
    <name type="scientific">Microlunatus spumicola</name>
    <dbReference type="NCBI Taxonomy" id="81499"/>
    <lineage>
        <taxon>Bacteria</taxon>
        <taxon>Bacillati</taxon>
        <taxon>Actinomycetota</taxon>
        <taxon>Actinomycetes</taxon>
        <taxon>Propionibacteriales</taxon>
        <taxon>Propionibacteriaceae</taxon>
        <taxon>Microlunatus</taxon>
    </lineage>
</organism>
<gene>
    <name evidence="2" type="ORF">GCM10022197_34770</name>
</gene>
<evidence type="ECO:0000313" key="3">
    <source>
        <dbReference type="Proteomes" id="UP001500767"/>
    </source>
</evidence>
<sequence>MGCTRTTGFVVRCTVRTTGFAVRTSGRTTSLRTETRDEVEAADVRRVDAFVPDRDDESDEGRDAFEEWECEEPEPVTAFVVFFTVLDTWSNVPLNPLSACAAPDVTARLAAPAARTSPARRTHRRRPAPAASRDPSRRRHP</sequence>
<proteinExistence type="predicted"/>
<feature type="region of interest" description="Disordered" evidence="1">
    <location>
        <begin position="109"/>
        <end position="141"/>
    </location>
</feature>
<dbReference type="EMBL" id="BAAAYR010000004">
    <property type="protein sequence ID" value="GAA3574731.1"/>
    <property type="molecule type" value="Genomic_DNA"/>
</dbReference>
<name>A0ABP6Y0B9_9ACTN</name>
<evidence type="ECO:0000256" key="1">
    <source>
        <dbReference type="SAM" id="MobiDB-lite"/>
    </source>
</evidence>
<protein>
    <submittedName>
        <fullName evidence="2">Uncharacterized protein</fullName>
    </submittedName>
</protein>
<evidence type="ECO:0000313" key="2">
    <source>
        <dbReference type="EMBL" id="GAA3574731.1"/>
    </source>
</evidence>
<keyword evidence="3" id="KW-1185">Reference proteome</keyword>
<reference evidence="3" key="1">
    <citation type="journal article" date="2019" name="Int. J. Syst. Evol. Microbiol.">
        <title>The Global Catalogue of Microorganisms (GCM) 10K type strain sequencing project: providing services to taxonomists for standard genome sequencing and annotation.</title>
        <authorList>
            <consortium name="The Broad Institute Genomics Platform"/>
            <consortium name="The Broad Institute Genome Sequencing Center for Infectious Disease"/>
            <person name="Wu L."/>
            <person name="Ma J."/>
        </authorList>
    </citation>
    <scope>NUCLEOTIDE SEQUENCE [LARGE SCALE GENOMIC DNA]</scope>
    <source>
        <strain evidence="3">JCM 16540</strain>
    </source>
</reference>
<dbReference type="Proteomes" id="UP001500767">
    <property type="component" value="Unassembled WGS sequence"/>
</dbReference>
<comment type="caution">
    <text evidence="2">The sequence shown here is derived from an EMBL/GenBank/DDBJ whole genome shotgun (WGS) entry which is preliminary data.</text>
</comment>
<feature type="compositionally biased region" description="Basic residues" evidence="1">
    <location>
        <begin position="118"/>
        <end position="127"/>
    </location>
</feature>
<accession>A0ABP6Y0B9</accession>